<dbReference type="EMBL" id="JBHMCG010000040">
    <property type="protein sequence ID" value="MFB9572410.1"/>
    <property type="molecule type" value="Genomic_DNA"/>
</dbReference>
<feature type="chain" id="PRO_5046515650" evidence="1">
    <location>
        <begin position="33"/>
        <end position="407"/>
    </location>
</feature>
<sequence length="407" mass="44382">MNGSKGITRRRALTTISTAVAATALSGPAALALTSPGGLVAADDSAGPSSPDFQAAIQPVDPGVQIFGTEGSYTWGGTPIRGRDGAYYLFYSRWQEGSAGRGPDPSEKIFYGFSGWMKYSEIAVAVSPGPQGPYRHVRTVVQGTGDPGRWDRYNAHNPHIRYFQGRYYLYFIANNPANTPEPWFSKQPTLWLQYHAGQRIGVISARTLEDLIAGRGTRSDTPIAGPDYVNTFQMVVNPSVTEAPAVDGRPRFLMTYKTWNANGVYITVVGQSDRPEGPFPYTATALGTAETQAEDPYLWYDRADRRFYAIVKDFYKGADRTHALTPQYGALGMVTSTDGLTWKPAAHPVVSLRQLRLTDGTLITLGSLERPQLLFDHNGRPVTLHCAMARGSAAAGSQNVAIPLRWP</sequence>
<keyword evidence="2" id="KW-0378">Hydrolase</keyword>
<dbReference type="Proteomes" id="UP001589710">
    <property type="component" value="Unassembled WGS sequence"/>
</dbReference>
<reference evidence="2 3" key="1">
    <citation type="submission" date="2024-09" db="EMBL/GenBank/DDBJ databases">
        <authorList>
            <person name="Sun Q."/>
            <person name="Mori K."/>
        </authorList>
    </citation>
    <scope>NUCLEOTIDE SEQUENCE [LARGE SCALE GENOMIC DNA]</scope>
    <source>
        <strain evidence="2 3">JCM 3331</strain>
    </source>
</reference>
<organism evidence="2 3">
    <name type="scientific">Streptomyces yanii</name>
    <dbReference type="NCBI Taxonomy" id="78510"/>
    <lineage>
        <taxon>Bacteria</taxon>
        <taxon>Bacillati</taxon>
        <taxon>Actinomycetota</taxon>
        <taxon>Actinomycetes</taxon>
        <taxon>Kitasatosporales</taxon>
        <taxon>Streptomycetaceae</taxon>
        <taxon>Streptomyces</taxon>
    </lineage>
</organism>
<dbReference type="CDD" id="cd08994">
    <property type="entry name" value="GH43_62_32_68_117_130-like"/>
    <property type="match status" value="1"/>
</dbReference>
<dbReference type="GO" id="GO:0016787">
    <property type="term" value="F:hydrolase activity"/>
    <property type="evidence" value="ECO:0007669"/>
    <property type="project" value="UniProtKB-KW"/>
</dbReference>
<keyword evidence="3" id="KW-1185">Reference proteome</keyword>
<evidence type="ECO:0000313" key="2">
    <source>
        <dbReference type="EMBL" id="MFB9572410.1"/>
    </source>
</evidence>
<evidence type="ECO:0000313" key="3">
    <source>
        <dbReference type="Proteomes" id="UP001589710"/>
    </source>
</evidence>
<dbReference type="PROSITE" id="PS51318">
    <property type="entry name" value="TAT"/>
    <property type="match status" value="1"/>
</dbReference>
<dbReference type="SUPFAM" id="SSF75005">
    <property type="entry name" value="Arabinanase/levansucrase/invertase"/>
    <property type="match status" value="2"/>
</dbReference>
<protein>
    <submittedName>
        <fullName evidence="2">Glycoside hydrolase family protein</fullName>
    </submittedName>
</protein>
<dbReference type="RefSeq" id="WP_345519282.1">
    <property type="nucleotide sequence ID" value="NZ_BAAAXD010000053.1"/>
</dbReference>
<name>A0ABV5R3K5_9ACTN</name>
<gene>
    <name evidence="2" type="ORF">ACFFTL_08755</name>
</gene>
<proteinExistence type="predicted"/>
<accession>A0ABV5R3K5</accession>
<evidence type="ECO:0000256" key="1">
    <source>
        <dbReference type="SAM" id="SignalP"/>
    </source>
</evidence>
<dbReference type="Gene3D" id="2.115.10.20">
    <property type="entry name" value="Glycosyl hydrolase domain, family 43"/>
    <property type="match status" value="1"/>
</dbReference>
<keyword evidence="1" id="KW-0732">Signal</keyword>
<comment type="caution">
    <text evidence="2">The sequence shown here is derived from an EMBL/GenBank/DDBJ whole genome shotgun (WGS) entry which is preliminary data.</text>
</comment>
<dbReference type="InterPro" id="IPR006311">
    <property type="entry name" value="TAT_signal"/>
</dbReference>
<feature type="signal peptide" evidence="1">
    <location>
        <begin position="1"/>
        <end position="32"/>
    </location>
</feature>
<dbReference type="InterPro" id="IPR023296">
    <property type="entry name" value="Glyco_hydro_beta-prop_sf"/>
</dbReference>